<keyword evidence="12" id="KW-1185">Reference proteome</keyword>
<dbReference type="InterPro" id="IPR057766">
    <property type="entry name" value="Znf-C2H2_OTU1-like_C"/>
</dbReference>
<feature type="domain" description="OTU" evidence="10">
    <location>
        <begin position="142"/>
        <end position="267"/>
    </location>
</feature>
<dbReference type="OMA" id="VDEYCAW"/>
<dbReference type="Pfam" id="PF02338">
    <property type="entry name" value="OTU"/>
    <property type="match status" value="1"/>
</dbReference>
<keyword evidence="6 9" id="KW-0378">Hydrolase</keyword>
<accession>A0A7M7KNJ3</accession>
<evidence type="ECO:0000313" key="12">
    <source>
        <dbReference type="Proteomes" id="UP000594260"/>
    </source>
</evidence>
<keyword evidence="3" id="KW-0479">Metal-binding</keyword>
<dbReference type="InterPro" id="IPR029071">
    <property type="entry name" value="Ubiquitin-like_domsf"/>
</dbReference>
<dbReference type="GO" id="GO:0036503">
    <property type="term" value="P:ERAD pathway"/>
    <property type="evidence" value="ECO:0007669"/>
    <property type="project" value="TreeGrafter"/>
</dbReference>
<evidence type="ECO:0000256" key="4">
    <source>
        <dbReference type="ARBA" id="ARBA00022771"/>
    </source>
</evidence>
<evidence type="ECO:0000256" key="3">
    <source>
        <dbReference type="ARBA" id="ARBA00022723"/>
    </source>
</evidence>
<dbReference type="PANTHER" id="PTHR13312">
    <property type="entry name" value="HIV-INDUCED PROTEIN-7-LIKE PROTEASE"/>
    <property type="match status" value="1"/>
</dbReference>
<dbReference type="OrthoDB" id="65596at2759"/>
<dbReference type="GeneID" id="111253372"/>
<evidence type="ECO:0000256" key="5">
    <source>
        <dbReference type="ARBA" id="ARBA00022786"/>
    </source>
</evidence>
<dbReference type="Gene3D" id="3.10.20.90">
    <property type="entry name" value="Phosphatidylinositol 3-kinase Catalytic Subunit, Chain A, domain 1"/>
    <property type="match status" value="1"/>
</dbReference>
<dbReference type="Pfam" id="PF24560">
    <property type="entry name" value="zf-C2H2_OTU1_C"/>
    <property type="match status" value="1"/>
</dbReference>
<dbReference type="PROSITE" id="PS50802">
    <property type="entry name" value="OTU"/>
    <property type="match status" value="1"/>
</dbReference>
<dbReference type="RefSeq" id="XP_022668401.1">
    <property type="nucleotide sequence ID" value="XM_022812666.1"/>
</dbReference>
<evidence type="ECO:0000256" key="8">
    <source>
        <dbReference type="ARBA" id="ARBA00022833"/>
    </source>
</evidence>
<keyword evidence="8" id="KW-0862">Zinc</keyword>
<comment type="function">
    <text evidence="9">Hydrolase that can remove conjugated ubiquitin from proteins and may therefore play an important regulatory role at the level of protein turnover by preventing degradation.</text>
</comment>
<evidence type="ECO:0000256" key="7">
    <source>
        <dbReference type="ARBA" id="ARBA00022807"/>
    </source>
</evidence>
<dbReference type="SUPFAM" id="SSF54236">
    <property type="entry name" value="Ubiquitin-like"/>
    <property type="match status" value="1"/>
</dbReference>
<comment type="subcellular location">
    <subcellularLocation>
        <location evidence="9">Cytoplasm</location>
    </subcellularLocation>
</comment>
<organism evidence="11 12">
    <name type="scientific">Varroa destructor</name>
    <name type="common">Honeybee mite</name>
    <dbReference type="NCBI Taxonomy" id="109461"/>
    <lineage>
        <taxon>Eukaryota</taxon>
        <taxon>Metazoa</taxon>
        <taxon>Ecdysozoa</taxon>
        <taxon>Arthropoda</taxon>
        <taxon>Chelicerata</taxon>
        <taxon>Arachnida</taxon>
        <taxon>Acari</taxon>
        <taxon>Parasitiformes</taxon>
        <taxon>Mesostigmata</taxon>
        <taxon>Gamasina</taxon>
        <taxon>Dermanyssoidea</taxon>
        <taxon>Varroidae</taxon>
        <taxon>Varroa</taxon>
    </lineage>
</organism>
<dbReference type="InterPro" id="IPR003323">
    <property type="entry name" value="OTU_dom"/>
</dbReference>
<evidence type="ECO:0000256" key="2">
    <source>
        <dbReference type="ARBA" id="ARBA00022670"/>
    </source>
</evidence>
<evidence type="ECO:0000259" key="10">
    <source>
        <dbReference type="PROSITE" id="PS50802"/>
    </source>
</evidence>
<dbReference type="EnsemblMetazoa" id="XM_022812666">
    <property type="protein sequence ID" value="XP_022668401"/>
    <property type="gene ID" value="LOC111253372"/>
</dbReference>
<dbReference type="InParanoid" id="A0A7M7KNJ3"/>
<dbReference type="InterPro" id="IPR038765">
    <property type="entry name" value="Papain-like_cys_pep_sf"/>
</dbReference>
<evidence type="ECO:0000256" key="9">
    <source>
        <dbReference type="RuleBase" id="RU367104"/>
    </source>
</evidence>
<keyword evidence="4" id="KW-0863">Zinc-finger</keyword>
<keyword evidence="7 9" id="KW-0788">Thiol protease</keyword>
<dbReference type="FunCoup" id="A0A7M7KNJ3">
    <property type="interactions" value="1028"/>
</dbReference>
<dbReference type="EC" id="3.4.19.12" evidence="9"/>
<evidence type="ECO:0000256" key="1">
    <source>
        <dbReference type="ARBA" id="ARBA00000707"/>
    </source>
</evidence>
<dbReference type="InterPro" id="IPR048857">
    <property type="entry name" value="OTU1_Ubl"/>
</dbReference>
<protein>
    <recommendedName>
        <fullName evidence="9">Ubiquitin thioesterase OTU</fullName>
        <ecNumber evidence="9">3.4.19.12</ecNumber>
    </recommendedName>
</protein>
<evidence type="ECO:0000313" key="11">
    <source>
        <dbReference type="EnsemblMetazoa" id="XP_022668401"/>
    </source>
</evidence>
<keyword evidence="2" id="KW-0645">Protease</keyword>
<comment type="catalytic activity">
    <reaction evidence="1 9">
        <text>Thiol-dependent hydrolysis of ester, thioester, amide, peptide and isopeptide bonds formed by the C-terminal Gly of ubiquitin (a 76-residue protein attached to proteins as an intracellular targeting signal).</text>
        <dbReference type="EC" id="3.4.19.12"/>
    </reaction>
</comment>
<dbReference type="GO" id="GO:0030968">
    <property type="term" value="P:endoplasmic reticulum unfolded protein response"/>
    <property type="evidence" value="ECO:0007669"/>
    <property type="project" value="TreeGrafter"/>
</dbReference>
<dbReference type="GO" id="GO:0005634">
    <property type="term" value="C:nucleus"/>
    <property type="evidence" value="ECO:0007669"/>
    <property type="project" value="TreeGrafter"/>
</dbReference>
<dbReference type="CDD" id="cd17059">
    <property type="entry name" value="Ubl_OTU1"/>
    <property type="match status" value="1"/>
</dbReference>
<dbReference type="Pfam" id="PF21403">
    <property type="entry name" value="OTU1_UBXL"/>
    <property type="match status" value="1"/>
</dbReference>
<keyword evidence="9" id="KW-0963">Cytoplasm</keyword>
<sequence length="340" mass="36760">MSSQPIVLRVRTKEGQHRVDCLTSDSTVADLKGVLLSLSGGSIGRVLSGYPPTALTLNEESLTLEQAHVRSGDTLIIVEGNGQQNFASVPSSVAPTQPAIDELNNSVGPAAASGHLSLLASSDIGSSSLEVRHDSVSRQGVLLRRPVPANNSCLFTSIYFALSGGEFNLRAGANLRQIIADAVAADSITYCEAFLGKPNREYCTWILNEEHWGGAIELAILSKHFKTEMVAVDTQNERLNRFGEDENYGQRILLIYDGIHYDPLLLEYSDGSGIRTTFSTDDHMILALALEVAQEAKRSGQFTDVQNFTLRCLECNRGVVGRAGAQAHAKSTGHNKFDEV</sequence>
<dbReference type="GO" id="GO:0008270">
    <property type="term" value="F:zinc ion binding"/>
    <property type="evidence" value="ECO:0007669"/>
    <property type="project" value="UniProtKB-KW"/>
</dbReference>
<dbReference type="CDD" id="cd22745">
    <property type="entry name" value="OTU_OTU1"/>
    <property type="match status" value="1"/>
</dbReference>
<dbReference type="GO" id="GO:0004843">
    <property type="term" value="F:cysteine-type deubiquitinase activity"/>
    <property type="evidence" value="ECO:0007669"/>
    <property type="project" value="UniProtKB-UniRule"/>
</dbReference>
<dbReference type="CTD" id="55432"/>
<proteinExistence type="predicted"/>
<dbReference type="Proteomes" id="UP000594260">
    <property type="component" value="Unplaced"/>
</dbReference>
<evidence type="ECO:0000256" key="6">
    <source>
        <dbReference type="ARBA" id="ARBA00022801"/>
    </source>
</evidence>
<dbReference type="GO" id="GO:0005829">
    <property type="term" value="C:cytosol"/>
    <property type="evidence" value="ECO:0007669"/>
    <property type="project" value="TreeGrafter"/>
</dbReference>
<keyword evidence="5 9" id="KW-0833">Ubl conjugation pathway</keyword>
<dbReference type="GO" id="GO:0016579">
    <property type="term" value="P:protein deubiquitination"/>
    <property type="evidence" value="ECO:0007669"/>
    <property type="project" value="TreeGrafter"/>
</dbReference>
<dbReference type="SUPFAM" id="SSF54001">
    <property type="entry name" value="Cysteine proteinases"/>
    <property type="match status" value="1"/>
</dbReference>
<dbReference type="PANTHER" id="PTHR13312:SF0">
    <property type="entry name" value="UBIQUITIN THIOESTERASE OTU1"/>
    <property type="match status" value="1"/>
</dbReference>
<name>A0A7M7KNJ3_VARDE</name>
<dbReference type="AlphaFoldDB" id="A0A7M7KNJ3"/>
<dbReference type="Gene3D" id="3.90.70.80">
    <property type="match status" value="1"/>
</dbReference>
<reference evidence="11" key="1">
    <citation type="submission" date="2021-01" db="UniProtKB">
        <authorList>
            <consortium name="EnsemblMetazoa"/>
        </authorList>
    </citation>
    <scope>IDENTIFICATION</scope>
</reference>
<dbReference type="KEGG" id="vde:111253372"/>